<dbReference type="AlphaFoldDB" id="A0A1A8E4D0"/>
<accession>A0A1A8E4D0</accession>
<reference evidence="1" key="1">
    <citation type="submission" date="2016-05" db="EMBL/GenBank/DDBJ databases">
        <authorList>
            <person name="Lavstsen T."/>
            <person name="Jespersen J.S."/>
        </authorList>
    </citation>
    <scope>NUCLEOTIDE SEQUENCE</scope>
    <source>
        <tissue evidence="1">Brain</tissue>
    </source>
</reference>
<organism evidence="1">
    <name type="scientific">Nothobranchius kadleci</name>
    <name type="common">African annual killifish</name>
    <dbReference type="NCBI Taxonomy" id="1051664"/>
    <lineage>
        <taxon>Eukaryota</taxon>
        <taxon>Metazoa</taxon>
        <taxon>Chordata</taxon>
        <taxon>Craniata</taxon>
        <taxon>Vertebrata</taxon>
        <taxon>Euteleostomi</taxon>
        <taxon>Actinopterygii</taxon>
        <taxon>Neopterygii</taxon>
        <taxon>Teleostei</taxon>
        <taxon>Neoteleostei</taxon>
        <taxon>Acanthomorphata</taxon>
        <taxon>Ovalentaria</taxon>
        <taxon>Atherinomorphae</taxon>
        <taxon>Cyprinodontiformes</taxon>
        <taxon>Nothobranchiidae</taxon>
        <taxon>Nothobranchius</taxon>
    </lineage>
</organism>
<dbReference type="EMBL" id="HAEA01011906">
    <property type="protein sequence ID" value="SBQ40386.1"/>
    <property type="molecule type" value="Transcribed_RNA"/>
</dbReference>
<reference evidence="1" key="2">
    <citation type="submission" date="2016-06" db="EMBL/GenBank/DDBJ databases">
        <title>The genome of a short-lived fish provides insights into sex chromosome evolution and the genetic control of aging.</title>
        <authorList>
            <person name="Reichwald K."/>
            <person name="Felder M."/>
            <person name="Petzold A."/>
            <person name="Koch P."/>
            <person name="Groth M."/>
            <person name="Platzer M."/>
        </authorList>
    </citation>
    <scope>NUCLEOTIDE SEQUENCE</scope>
    <source>
        <tissue evidence="1">Brain</tissue>
    </source>
</reference>
<feature type="non-terminal residue" evidence="1">
    <location>
        <position position="1"/>
    </location>
</feature>
<evidence type="ECO:0000313" key="1">
    <source>
        <dbReference type="EMBL" id="SBQ40386.1"/>
    </source>
</evidence>
<feature type="non-terminal residue" evidence="1">
    <location>
        <position position="97"/>
    </location>
</feature>
<sequence length="97" mass="10577">NTSGKGGFTDKVTVTCPTLKESFDPQMAIPSPIPSLSHRAAALRSCSTRLLTGSGSLLFRQTASPFNEVPNNNVLHNAARNGRMKGQRETHYLFFKV</sequence>
<gene>
    <name evidence="1" type="primary">Nfu_g_1_019555</name>
</gene>
<name>A0A1A8E4D0_NOTKA</name>
<proteinExistence type="predicted"/>
<protein>
    <submittedName>
        <fullName evidence="1">Uncharacterized protein</fullName>
    </submittedName>
</protein>